<dbReference type="AlphaFoldDB" id="A0A512MC87"/>
<sequence length="398" mass="45663">MRECRHYQGLKPELEAFPIVSKRDYLSHFAPLNRHGITLEEATSVALRAEKERDFKPQLPKGITIGLSSGTSGARHVFLVGPEDRCRWAGQMLARMLSTRSLQQLANPFRAALRIAFFLRANSNLYTTLRSRRVQFSYYDLTRPFASLLDELTKQQPHILVAPATVLAEIARQSQSHSAAFSDLQQIISVAEVLDSRDRSLIEEAFHLPVEQIYQATEGFLGATCRHGRIHLNEDDLHIEKQWLDERRDRFEPVITDFSRRTQWFVRHRLTDILRPAKGPCPCGSTTTSLDSIEGRAEEVLWCRDAAGKPQPVFPDVLRQALYSIPQALDLYRIEQHGEEWRIHLRDSTPVIETAVRDALTRIIHGLKLSPPILRFLPWTDQPPEEKQKRLRCITPLS</sequence>
<dbReference type="PANTHER" id="PTHR36932:SF1">
    <property type="entry name" value="CAPSULAR POLYSACCHARIDE BIOSYNTHESIS PROTEIN"/>
    <property type="match status" value="1"/>
</dbReference>
<dbReference type="InterPro" id="IPR053158">
    <property type="entry name" value="CapK_Type1_Caps_Biosynth"/>
</dbReference>
<evidence type="ECO:0000313" key="1">
    <source>
        <dbReference type="EMBL" id="GEP44354.1"/>
    </source>
</evidence>
<dbReference type="PANTHER" id="PTHR36932">
    <property type="entry name" value="CAPSULAR POLYSACCHARIDE BIOSYNTHESIS PROTEIN"/>
    <property type="match status" value="1"/>
</dbReference>
<dbReference type="Proteomes" id="UP000321577">
    <property type="component" value="Unassembled WGS sequence"/>
</dbReference>
<keyword evidence="2" id="KW-1185">Reference proteome</keyword>
<protein>
    <recommendedName>
        <fullName evidence="3">Adenylate synthase</fullName>
    </recommendedName>
</protein>
<dbReference type="Gene3D" id="3.40.50.12780">
    <property type="entry name" value="N-terminal domain of ligase-like"/>
    <property type="match status" value="1"/>
</dbReference>
<dbReference type="InterPro" id="IPR012685">
    <property type="entry name" value="CHP02304_F390_synth-rel"/>
</dbReference>
<gene>
    <name evidence="1" type="ORF">BGE01nite_36450</name>
</gene>
<dbReference type="EMBL" id="BKAG01000029">
    <property type="protein sequence ID" value="GEP44354.1"/>
    <property type="molecule type" value="Genomic_DNA"/>
</dbReference>
<name>A0A512MC87_9BACT</name>
<dbReference type="SUPFAM" id="SSF56801">
    <property type="entry name" value="Acetyl-CoA synthetase-like"/>
    <property type="match status" value="1"/>
</dbReference>
<dbReference type="InterPro" id="IPR042099">
    <property type="entry name" value="ANL_N_sf"/>
</dbReference>
<evidence type="ECO:0008006" key="3">
    <source>
        <dbReference type="Google" id="ProtNLM"/>
    </source>
</evidence>
<comment type="caution">
    <text evidence="1">The sequence shown here is derived from an EMBL/GenBank/DDBJ whole genome shotgun (WGS) entry which is preliminary data.</text>
</comment>
<dbReference type="NCBIfam" id="TIGR02304">
    <property type="entry name" value="aden_form_hyp"/>
    <property type="match status" value="1"/>
</dbReference>
<accession>A0A512MC87</accession>
<organism evidence="1 2">
    <name type="scientific">Brevifollis gellanilyticus</name>
    <dbReference type="NCBI Taxonomy" id="748831"/>
    <lineage>
        <taxon>Bacteria</taxon>
        <taxon>Pseudomonadati</taxon>
        <taxon>Verrucomicrobiota</taxon>
        <taxon>Verrucomicrobiia</taxon>
        <taxon>Verrucomicrobiales</taxon>
        <taxon>Verrucomicrobiaceae</taxon>
    </lineage>
</organism>
<reference evidence="1 2" key="1">
    <citation type="submission" date="2019-07" db="EMBL/GenBank/DDBJ databases">
        <title>Whole genome shotgun sequence of Brevifollis gellanilyticus NBRC 108608.</title>
        <authorList>
            <person name="Hosoyama A."/>
            <person name="Uohara A."/>
            <person name="Ohji S."/>
            <person name="Ichikawa N."/>
        </authorList>
    </citation>
    <scope>NUCLEOTIDE SEQUENCE [LARGE SCALE GENOMIC DNA]</scope>
    <source>
        <strain evidence="1 2">NBRC 108608</strain>
    </source>
</reference>
<evidence type="ECO:0000313" key="2">
    <source>
        <dbReference type="Proteomes" id="UP000321577"/>
    </source>
</evidence>
<proteinExistence type="predicted"/>